<dbReference type="KEGG" id="mmob:F6R98_20090"/>
<dbReference type="Pfam" id="PF04851">
    <property type="entry name" value="ResIII"/>
    <property type="match status" value="1"/>
</dbReference>
<dbReference type="RefSeq" id="WP_153250606.1">
    <property type="nucleotide sequence ID" value="NZ_CP044205.1"/>
</dbReference>
<evidence type="ECO:0000313" key="4">
    <source>
        <dbReference type="Proteomes" id="UP000325755"/>
    </source>
</evidence>
<dbReference type="SMART" id="SM00490">
    <property type="entry name" value="HELICc"/>
    <property type="match status" value="1"/>
</dbReference>
<evidence type="ECO:0000313" key="3">
    <source>
        <dbReference type="EMBL" id="QFY44644.1"/>
    </source>
</evidence>
<dbReference type="InterPro" id="IPR027417">
    <property type="entry name" value="P-loop_NTPase"/>
</dbReference>
<dbReference type="GO" id="GO:0004386">
    <property type="term" value="F:helicase activity"/>
    <property type="evidence" value="ECO:0007669"/>
    <property type="project" value="UniProtKB-KW"/>
</dbReference>
<dbReference type="GO" id="GO:0005829">
    <property type="term" value="C:cytosol"/>
    <property type="evidence" value="ECO:0007669"/>
    <property type="project" value="TreeGrafter"/>
</dbReference>
<dbReference type="Pfam" id="PF00271">
    <property type="entry name" value="Helicase_C"/>
    <property type="match status" value="1"/>
</dbReference>
<feature type="domain" description="Helicase C-terminal" evidence="2">
    <location>
        <begin position="222"/>
        <end position="377"/>
    </location>
</feature>
<dbReference type="EMBL" id="CP044205">
    <property type="protein sequence ID" value="QFY44644.1"/>
    <property type="molecule type" value="Genomic_DNA"/>
</dbReference>
<name>A0A5Q0BR19_9GAMM</name>
<keyword evidence="3" id="KW-0378">Hydrolase</keyword>
<keyword evidence="3" id="KW-0347">Helicase</keyword>
<gene>
    <name evidence="3" type="ORF">F6R98_20090</name>
</gene>
<dbReference type="OrthoDB" id="9802848at2"/>
<accession>A0A5Q0BR19</accession>
<organism evidence="3 4">
    <name type="scientific">Candidatus Methylospira mobilis</name>
    <dbReference type="NCBI Taxonomy" id="1808979"/>
    <lineage>
        <taxon>Bacteria</taxon>
        <taxon>Pseudomonadati</taxon>
        <taxon>Pseudomonadota</taxon>
        <taxon>Gammaproteobacteria</taxon>
        <taxon>Methylococcales</taxon>
        <taxon>Methylococcaceae</taxon>
        <taxon>Candidatus Methylospira</taxon>
    </lineage>
</organism>
<dbReference type="GO" id="GO:0003677">
    <property type="term" value="F:DNA binding"/>
    <property type="evidence" value="ECO:0007669"/>
    <property type="project" value="InterPro"/>
</dbReference>
<evidence type="ECO:0000259" key="2">
    <source>
        <dbReference type="PROSITE" id="PS51194"/>
    </source>
</evidence>
<dbReference type="SMART" id="SM00487">
    <property type="entry name" value="DEXDc"/>
    <property type="match status" value="1"/>
</dbReference>
<sequence length="514" mass="57072">MQAEIFDDTPYYASEKFPDPRPFQVTAHEKLREGARAGHRAQVTMAPTGGGKTYLGLRIAYEALKKGASAIFVCDRITLINQTSAVADRYGLSAHGVIQANHWRVNPRMPFQIASVQTLARHNWPKSDVVIIDECHCQYAAWVEHVKQTDAMVIGLSATPFSKGLGKIFTNLVNAATMHELTESGVLVPMRVLSCKQADMTGAETSGGEWTDRAVEERGMEIIGDVVKEWQEHAQNRKTIIFGATIKHCKELCRNFIDAGVMAAVFTEKTPDAERKQLLEEFYKPDSFIRVLISVEALSKGFDVPDIECVVDCRPLRKSLSTAIQMWGRGLRSSSETGKTKCLLLDHSGNIIRFAQDFENIFFNGLSELDAGEKLDKTIRREDEIEGKEKCCPSCGHRPFASRCISCGFEKKQSALIEHVPGKMQEIMIGKRKAADDSRHLWEQVCTYTRSHGNPSTAAGRAWHIFKEIAGFPVPAGMPPFEATPGAAISAVVANKIKQKQIAYAKSHYNRNVA</sequence>
<dbReference type="InterPro" id="IPR014001">
    <property type="entry name" value="Helicase_ATP-bd"/>
</dbReference>
<protein>
    <submittedName>
        <fullName evidence="3">Helicase</fullName>
    </submittedName>
</protein>
<reference evidence="3 4" key="1">
    <citation type="submission" date="2019-09" db="EMBL/GenBank/DDBJ databases">
        <title>Ecophysiology of the spiral-shaped methanotroph Methylospira mobilis as revealed by the complete genome sequence.</title>
        <authorList>
            <person name="Oshkin I.Y."/>
            <person name="Dedysh S.N."/>
            <person name="Miroshnikov K."/>
            <person name="Danilova O.V."/>
            <person name="Hakobyan A."/>
            <person name="Liesack W."/>
        </authorList>
    </citation>
    <scope>NUCLEOTIDE SEQUENCE [LARGE SCALE GENOMIC DNA]</scope>
    <source>
        <strain evidence="3 4">Shm1</strain>
    </source>
</reference>
<dbReference type="SUPFAM" id="SSF52540">
    <property type="entry name" value="P-loop containing nucleoside triphosphate hydrolases"/>
    <property type="match status" value="1"/>
</dbReference>
<dbReference type="AlphaFoldDB" id="A0A5Q0BR19"/>
<dbReference type="PROSITE" id="PS51194">
    <property type="entry name" value="HELICASE_CTER"/>
    <property type="match status" value="1"/>
</dbReference>
<keyword evidence="4" id="KW-1185">Reference proteome</keyword>
<dbReference type="GO" id="GO:0016787">
    <property type="term" value="F:hydrolase activity"/>
    <property type="evidence" value="ECO:0007669"/>
    <property type="project" value="InterPro"/>
</dbReference>
<dbReference type="InParanoid" id="A0A5Q0BR19"/>
<evidence type="ECO:0000259" key="1">
    <source>
        <dbReference type="PROSITE" id="PS51192"/>
    </source>
</evidence>
<dbReference type="PANTHER" id="PTHR47396">
    <property type="entry name" value="TYPE I RESTRICTION ENZYME ECOKI R PROTEIN"/>
    <property type="match status" value="1"/>
</dbReference>
<dbReference type="InterPro" id="IPR050742">
    <property type="entry name" value="Helicase_Restrict-Modif_Enz"/>
</dbReference>
<dbReference type="InterPro" id="IPR001650">
    <property type="entry name" value="Helicase_C-like"/>
</dbReference>
<dbReference type="FunCoup" id="A0A5Q0BR19">
    <property type="interactions" value="63"/>
</dbReference>
<dbReference type="InterPro" id="IPR006935">
    <property type="entry name" value="Helicase/UvrB_N"/>
</dbReference>
<keyword evidence="3" id="KW-0547">Nucleotide-binding</keyword>
<dbReference type="Gene3D" id="3.40.50.300">
    <property type="entry name" value="P-loop containing nucleotide triphosphate hydrolases"/>
    <property type="match status" value="2"/>
</dbReference>
<dbReference type="PANTHER" id="PTHR47396:SF1">
    <property type="entry name" value="ATP-DEPENDENT HELICASE IRC3-RELATED"/>
    <property type="match status" value="1"/>
</dbReference>
<proteinExistence type="predicted"/>
<dbReference type="PROSITE" id="PS51192">
    <property type="entry name" value="HELICASE_ATP_BIND_1"/>
    <property type="match status" value="1"/>
</dbReference>
<dbReference type="GO" id="GO:0005524">
    <property type="term" value="F:ATP binding"/>
    <property type="evidence" value="ECO:0007669"/>
    <property type="project" value="InterPro"/>
</dbReference>
<keyword evidence="3" id="KW-0067">ATP-binding</keyword>
<feature type="domain" description="Helicase ATP-binding" evidence="1">
    <location>
        <begin position="33"/>
        <end position="178"/>
    </location>
</feature>
<dbReference type="Proteomes" id="UP000325755">
    <property type="component" value="Chromosome"/>
</dbReference>